<reference evidence="2 3" key="1">
    <citation type="submission" date="2020-02" db="EMBL/GenBank/DDBJ databases">
        <title>Aliifodinibius halophilus 2W32, complete genome.</title>
        <authorList>
            <person name="Li Y."/>
            <person name="Wu S."/>
        </authorList>
    </citation>
    <scope>NUCLEOTIDE SEQUENCE [LARGE SCALE GENOMIC DNA]</scope>
    <source>
        <strain evidence="2 3">2W32</strain>
    </source>
</reference>
<evidence type="ECO:0000313" key="3">
    <source>
        <dbReference type="Proteomes" id="UP000479132"/>
    </source>
</evidence>
<comment type="caution">
    <text evidence="2">The sequence shown here is derived from an EMBL/GenBank/DDBJ whole genome shotgun (WGS) entry which is preliminary data.</text>
</comment>
<dbReference type="Pfam" id="PF00027">
    <property type="entry name" value="cNMP_binding"/>
    <property type="match status" value="1"/>
</dbReference>
<accession>A0A6M1T9A7</accession>
<dbReference type="Gene3D" id="2.60.120.10">
    <property type="entry name" value="Jelly Rolls"/>
    <property type="match status" value="1"/>
</dbReference>
<evidence type="ECO:0000313" key="2">
    <source>
        <dbReference type="EMBL" id="NGP88581.1"/>
    </source>
</evidence>
<evidence type="ECO:0000259" key="1">
    <source>
        <dbReference type="PROSITE" id="PS50042"/>
    </source>
</evidence>
<keyword evidence="3" id="KW-1185">Reference proteome</keyword>
<dbReference type="InterPro" id="IPR018490">
    <property type="entry name" value="cNMP-bd_dom_sf"/>
</dbReference>
<feature type="domain" description="Cyclic nucleotide-binding" evidence="1">
    <location>
        <begin position="4"/>
        <end position="122"/>
    </location>
</feature>
<name>A0A6M1T9A7_9BACT</name>
<sequence length="191" mass="22462">MEKLINHIEETVPLDDSDCSLIRKHFQSKELQKKEILLFKGDVSRHMRFITNGCLKCYHIDEAGNEQILQFGIEGWWINDLYSYLTQTPAKYFIQAIENSSLLQIERNALKKLYNESPAIERFFRIKIQNAYVALQDRTIYSMSKSAKQRYLDFRTSYPNIDQRVPQYMVASYLGITPEFLSSIRNDITNS</sequence>
<proteinExistence type="predicted"/>
<dbReference type="AlphaFoldDB" id="A0A6M1T9A7"/>
<dbReference type="InterPro" id="IPR014710">
    <property type="entry name" value="RmlC-like_jellyroll"/>
</dbReference>
<dbReference type="InterPro" id="IPR000595">
    <property type="entry name" value="cNMP-bd_dom"/>
</dbReference>
<dbReference type="CDD" id="cd00038">
    <property type="entry name" value="CAP_ED"/>
    <property type="match status" value="1"/>
</dbReference>
<dbReference type="PROSITE" id="PS50042">
    <property type="entry name" value="CNMP_BINDING_3"/>
    <property type="match status" value="1"/>
</dbReference>
<dbReference type="SUPFAM" id="SSF51206">
    <property type="entry name" value="cAMP-binding domain-like"/>
    <property type="match status" value="1"/>
</dbReference>
<dbReference type="RefSeq" id="WP_165268710.1">
    <property type="nucleotide sequence ID" value="NZ_JAALLS010000011.1"/>
</dbReference>
<gene>
    <name evidence="2" type="ORF">G3569_09450</name>
</gene>
<organism evidence="2 3">
    <name type="scientific">Fodinibius halophilus</name>
    <dbReference type="NCBI Taxonomy" id="1736908"/>
    <lineage>
        <taxon>Bacteria</taxon>
        <taxon>Pseudomonadati</taxon>
        <taxon>Balneolota</taxon>
        <taxon>Balneolia</taxon>
        <taxon>Balneolales</taxon>
        <taxon>Balneolaceae</taxon>
        <taxon>Fodinibius</taxon>
    </lineage>
</organism>
<dbReference type="EMBL" id="JAALLS010000011">
    <property type="protein sequence ID" value="NGP88581.1"/>
    <property type="molecule type" value="Genomic_DNA"/>
</dbReference>
<protein>
    <submittedName>
        <fullName evidence="2">Crp/Fnr family transcriptional regulator</fullName>
    </submittedName>
</protein>
<dbReference type="Proteomes" id="UP000479132">
    <property type="component" value="Unassembled WGS sequence"/>
</dbReference>